<name>A0A9N9SDT3_PHACE</name>
<feature type="domain" description="Myb/SANT-like DNA-binding" evidence="2">
    <location>
        <begin position="2"/>
        <end position="78"/>
    </location>
</feature>
<gene>
    <name evidence="3" type="ORF">PHAECO_LOCUS3043</name>
</gene>
<sequence>MDDKISDKKNNKNMLWTEISTKLNEMGYYVGQGVQGRDKCRQKFTNLQASYINYKDKQKMTGQGKIVMPPSFHEIDEILGSKDKTYTVLVIDSLPESLPESSQASSSQTNESSVKENRFKRVKASVVPNKNIVLEKLYSLGKENQEIRKEQFSSMMTFLNSESEKRHEETMALINSLSKNRTVKRKRRENTSDSD</sequence>
<reference evidence="3" key="2">
    <citation type="submission" date="2022-10" db="EMBL/GenBank/DDBJ databases">
        <authorList>
            <consortium name="ENA_rothamsted_submissions"/>
            <consortium name="culmorum"/>
            <person name="King R."/>
        </authorList>
    </citation>
    <scope>NUCLEOTIDE SEQUENCE</scope>
</reference>
<evidence type="ECO:0000259" key="2">
    <source>
        <dbReference type="Pfam" id="PF13837"/>
    </source>
</evidence>
<protein>
    <recommendedName>
        <fullName evidence="2">Myb/SANT-like DNA-binding domain-containing protein</fullName>
    </recommendedName>
</protein>
<reference evidence="3" key="1">
    <citation type="submission" date="2022-01" db="EMBL/GenBank/DDBJ databases">
        <authorList>
            <person name="King R."/>
        </authorList>
    </citation>
    <scope>NUCLEOTIDE SEQUENCE</scope>
</reference>
<evidence type="ECO:0000313" key="4">
    <source>
        <dbReference type="Proteomes" id="UP001153737"/>
    </source>
</evidence>
<evidence type="ECO:0000256" key="1">
    <source>
        <dbReference type="SAM" id="MobiDB-lite"/>
    </source>
</evidence>
<dbReference type="Pfam" id="PF13837">
    <property type="entry name" value="Myb_DNA-bind_4"/>
    <property type="match status" value="1"/>
</dbReference>
<dbReference type="AlphaFoldDB" id="A0A9N9SDT3"/>
<dbReference type="Proteomes" id="UP001153737">
    <property type="component" value="Chromosome 12"/>
</dbReference>
<feature type="region of interest" description="Disordered" evidence="1">
    <location>
        <begin position="97"/>
        <end position="116"/>
    </location>
</feature>
<dbReference type="Gene3D" id="1.10.10.60">
    <property type="entry name" value="Homeodomain-like"/>
    <property type="match status" value="1"/>
</dbReference>
<accession>A0A9N9SDT3</accession>
<dbReference type="EMBL" id="OU896718">
    <property type="protein sequence ID" value="CAG9815530.1"/>
    <property type="molecule type" value="Genomic_DNA"/>
</dbReference>
<keyword evidence="4" id="KW-1185">Reference proteome</keyword>
<dbReference type="InterPro" id="IPR044822">
    <property type="entry name" value="Myb_DNA-bind_4"/>
</dbReference>
<feature type="compositionally biased region" description="Low complexity" evidence="1">
    <location>
        <begin position="97"/>
        <end position="112"/>
    </location>
</feature>
<dbReference type="OrthoDB" id="6610952at2759"/>
<organism evidence="3 4">
    <name type="scientific">Phaedon cochleariae</name>
    <name type="common">Mustard beetle</name>
    <dbReference type="NCBI Taxonomy" id="80249"/>
    <lineage>
        <taxon>Eukaryota</taxon>
        <taxon>Metazoa</taxon>
        <taxon>Ecdysozoa</taxon>
        <taxon>Arthropoda</taxon>
        <taxon>Hexapoda</taxon>
        <taxon>Insecta</taxon>
        <taxon>Pterygota</taxon>
        <taxon>Neoptera</taxon>
        <taxon>Endopterygota</taxon>
        <taxon>Coleoptera</taxon>
        <taxon>Polyphaga</taxon>
        <taxon>Cucujiformia</taxon>
        <taxon>Chrysomeloidea</taxon>
        <taxon>Chrysomelidae</taxon>
        <taxon>Chrysomelinae</taxon>
        <taxon>Chrysomelini</taxon>
        <taxon>Phaedon</taxon>
    </lineage>
</organism>
<feature type="region of interest" description="Disordered" evidence="1">
    <location>
        <begin position="174"/>
        <end position="195"/>
    </location>
</feature>
<proteinExistence type="predicted"/>
<evidence type="ECO:0000313" key="3">
    <source>
        <dbReference type="EMBL" id="CAG9815530.1"/>
    </source>
</evidence>